<proteinExistence type="predicted"/>
<feature type="region of interest" description="Disordered" evidence="1">
    <location>
        <begin position="54"/>
        <end position="83"/>
    </location>
</feature>
<reference evidence="3" key="1">
    <citation type="submission" date="2010-08" db="EMBL/GenBank/DDBJ databases">
        <authorList>
            <consortium name="Caenorhabditis japonica Sequencing Consortium"/>
            <person name="Wilson R.K."/>
        </authorList>
    </citation>
    <scope>NUCLEOTIDE SEQUENCE [LARGE SCALE GENOMIC DNA]</scope>
    <source>
        <strain evidence="3">DF5081</strain>
    </source>
</reference>
<name>A0A8R1E6M4_CAEJA</name>
<protein>
    <submittedName>
        <fullName evidence="2">Uncharacterized protein</fullName>
    </submittedName>
</protein>
<sequence>MFPSSSSSSSEGWLSRHALEKSRREQWNVQRHTPHRQGAQAEVILCTFTTGCKKGKDTRKRTQFPVKSASTKHRNNRLEELDSTSRKTSFCSRTDVRCSFPRQIKVWDLHYKKM</sequence>
<accession>A0A8R1E6M4</accession>
<evidence type="ECO:0000256" key="1">
    <source>
        <dbReference type="SAM" id="MobiDB-lite"/>
    </source>
</evidence>
<keyword evidence="3" id="KW-1185">Reference proteome</keyword>
<dbReference type="Proteomes" id="UP000005237">
    <property type="component" value="Unassembled WGS sequence"/>
</dbReference>
<dbReference type="AlphaFoldDB" id="A0A8R1E6M4"/>
<organism evidence="2 3">
    <name type="scientific">Caenorhabditis japonica</name>
    <dbReference type="NCBI Taxonomy" id="281687"/>
    <lineage>
        <taxon>Eukaryota</taxon>
        <taxon>Metazoa</taxon>
        <taxon>Ecdysozoa</taxon>
        <taxon>Nematoda</taxon>
        <taxon>Chromadorea</taxon>
        <taxon>Rhabditida</taxon>
        <taxon>Rhabditina</taxon>
        <taxon>Rhabditomorpha</taxon>
        <taxon>Rhabditoidea</taxon>
        <taxon>Rhabditidae</taxon>
        <taxon>Peloderinae</taxon>
        <taxon>Caenorhabditis</taxon>
    </lineage>
</organism>
<evidence type="ECO:0000313" key="3">
    <source>
        <dbReference type="Proteomes" id="UP000005237"/>
    </source>
</evidence>
<reference evidence="2" key="2">
    <citation type="submission" date="2022-06" db="UniProtKB">
        <authorList>
            <consortium name="EnsemblMetazoa"/>
        </authorList>
    </citation>
    <scope>IDENTIFICATION</scope>
    <source>
        <strain evidence="2">DF5081</strain>
    </source>
</reference>
<dbReference type="EnsemblMetazoa" id="CJA21014.1">
    <property type="protein sequence ID" value="CJA21014.1"/>
    <property type="gene ID" value="WBGene00176586"/>
</dbReference>
<evidence type="ECO:0000313" key="2">
    <source>
        <dbReference type="EnsemblMetazoa" id="CJA21014.1"/>
    </source>
</evidence>